<accession>A0A1J7I6N3</accession>
<name>A0A1J7I6N3_LUPAN</name>
<gene>
    <name evidence="1" type="ORF">TanjilG_21243</name>
</gene>
<dbReference type="Gramene" id="OIW09717">
    <property type="protein sequence ID" value="OIW09717"/>
    <property type="gene ID" value="TanjilG_21243"/>
</dbReference>
<keyword evidence="2" id="KW-1185">Reference proteome</keyword>
<sequence>MHQGLVSNVLRPGLLMHQCPFFDAPRPNILKRQCLIPNVPRPSLLMRQGLVPRSIRYGYLHHDPQSWLGPLVILEWSTAPRSTVMAWSLDHFGTIRCIMILGHGLVHRSSWHGQLLVSDLIMAYHAMHVGLNMVQHAMVNWTNMEV</sequence>
<organism evidence="1 2">
    <name type="scientific">Lupinus angustifolius</name>
    <name type="common">Narrow-leaved blue lupine</name>
    <dbReference type="NCBI Taxonomy" id="3871"/>
    <lineage>
        <taxon>Eukaryota</taxon>
        <taxon>Viridiplantae</taxon>
        <taxon>Streptophyta</taxon>
        <taxon>Embryophyta</taxon>
        <taxon>Tracheophyta</taxon>
        <taxon>Spermatophyta</taxon>
        <taxon>Magnoliopsida</taxon>
        <taxon>eudicotyledons</taxon>
        <taxon>Gunneridae</taxon>
        <taxon>Pentapetalae</taxon>
        <taxon>rosids</taxon>
        <taxon>fabids</taxon>
        <taxon>Fabales</taxon>
        <taxon>Fabaceae</taxon>
        <taxon>Papilionoideae</taxon>
        <taxon>50 kb inversion clade</taxon>
        <taxon>genistoids sensu lato</taxon>
        <taxon>core genistoids</taxon>
        <taxon>Genisteae</taxon>
        <taxon>Lupinus</taxon>
    </lineage>
</organism>
<evidence type="ECO:0000313" key="1">
    <source>
        <dbReference type="EMBL" id="OIW09717.1"/>
    </source>
</evidence>
<reference evidence="1 2" key="1">
    <citation type="journal article" date="2017" name="Plant Biotechnol. J.">
        <title>A comprehensive draft genome sequence for lupin (Lupinus angustifolius), an emerging health food: insights into plant-microbe interactions and legume evolution.</title>
        <authorList>
            <person name="Hane J.K."/>
            <person name="Ming Y."/>
            <person name="Kamphuis L.G."/>
            <person name="Nelson M.N."/>
            <person name="Garg G."/>
            <person name="Atkins C.A."/>
            <person name="Bayer P.E."/>
            <person name="Bravo A."/>
            <person name="Bringans S."/>
            <person name="Cannon S."/>
            <person name="Edwards D."/>
            <person name="Foley R."/>
            <person name="Gao L.L."/>
            <person name="Harrison M.J."/>
            <person name="Huang W."/>
            <person name="Hurgobin B."/>
            <person name="Li S."/>
            <person name="Liu C.W."/>
            <person name="McGrath A."/>
            <person name="Morahan G."/>
            <person name="Murray J."/>
            <person name="Weller J."/>
            <person name="Jian J."/>
            <person name="Singh K.B."/>
        </authorList>
    </citation>
    <scope>NUCLEOTIDE SEQUENCE [LARGE SCALE GENOMIC DNA]</scope>
    <source>
        <strain evidence="2">cv. Tanjil</strain>
        <tissue evidence="1">Whole plant</tissue>
    </source>
</reference>
<dbReference type="Proteomes" id="UP000188354">
    <property type="component" value="Chromosome LG06"/>
</dbReference>
<dbReference type="AlphaFoldDB" id="A0A1J7I6N3"/>
<dbReference type="EMBL" id="CM007366">
    <property type="protein sequence ID" value="OIW09717.1"/>
    <property type="molecule type" value="Genomic_DNA"/>
</dbReference>
<protein>
    <submittedName>
        <fullName evidence="1">Uncharacterized protein</fullName>
    </submittedName>
</protein>
<evidence type="ECO:0000313" key="2">
    <source>
        <dbReference type="Proteomes" id="UP000188354"/>
    </source>
</evidence>
<proteinExistence type="predicted"/>